<dbReference type="AlphaFoldDB" id="A0A4U7H0V8"/>
<protein>
    <submittedName>
        <fullName evidence="2">Uncharacterized protein</fullName>
    </submittedName>
</protein>
<accession>A0A4U7H0V8</accession>
<feature type="region of interest" description="Disordered" evidence="1">
    <location>
        <begin position="1"/>
        <end position="33"/>
    </location>
</feature>
<name>A0A4U7H0V8_STRPY</name>
<dbReference type="SMR" id="A0A4U7H0V8"/>
<dbReference type="Proteomes" id="UP000274496">
    <property type="component" value="Chromosome"/>
</dbReference>
<evidence type="ECO:0000313" key="2">
    <source>
        <dbReference type="EMBL" id="TYK95884.1"/>
    </source>
</evidence>
<organism evidence="2 5">
    <name type="scientific">Streptococcus pyogenes</name>
    <dbReference type="NCBI Taxonomy" id="1314"/>
    <lineage>
        <taxon>Bacteria</taxon>
        <taxon>Bacillati</taxon>
        <taxon>Bacillota</taxon>
        <taxon>Bacilli</taxon>
        <taxon>Lactobacillales</taxon>
        <taxon>Streptococcaceae</taxon>
        <taxon>Streptococcus</taxon>
    </lineage>
</organism>
<reference evidence="2 5" key="2">
    <citation type="submission" date="2019-02" db="EMBL/GenBank/DDBJ databases">
        <title>Novel genomic isolates of S. pyogenes and S. dysgalactiae subsp. equisimilis associated to necrotising fasciitis (NSTI).</title>
        <authorList>
            <person name="Barrantes I."/>
        </authorList>
    </citation>
    <scope>NUCLEOTIDE SEQUENCE [LARGE SCALE GENOMIC DNA]</scope>
    <source>
        <strain evidence="2 5">SPY5003</strain>
    </source>
</reference>
<dbReference type="EMBL" id="SJLI01000001">
    <property type="protein sequence ID" value="TYK95884.1"/>
    <property type="molecule type" value="Genomic_DNA"/>
</dbReference>
<reference evidence="3 4" key="1">
    <citation type="submission" date="2018-10" db="EMBL/GenBank/DDBJ databases">
        <authorList>
            <person name="Rosinski-Chupin I."/>
        </authorList>
    </citation>
    <scope>NUCLEOTIDE SEQUENCE [LARGE SCALE GENOMIC DNA]</scope>
    <source>
        <strain evidence="3 4">S119</strain>
    </source>
</reference>
<sequence length="158" mass="17293">MANEDNLIPNSKRTPSELREIAKKGGIASGKARREKANLRKAVELVLGSTVPSALLREQLEQLDISPTNQSAIALKLVENALKGDVRSAELLAKITTTEVKDSLDRKEQRQRIKAAELATDEQRTRIELLKVKLDAEKGAKPDTSLMRALLDAVEGGD</sequence>
<gene>
    <name evidence="2" type="ORF">E0F67_02180</name>
    <name evidence="3" type="ORF">SP119_0537</name>
</gene>
<evidence type="ECO:0000256" key="1">
    <source>
        <dbReference type="SAM" id="MobiDB-lite"/>
    </source>
</evidence>
<proteinExistence type="predicted"/>
<evidence type="ECO:0000313" key="3">
    <source>
        <dbReference type="EMBL" id="VDC38822.1"/>
    </source>
</evidence>
<dbReference type="OMA" id="KYENRER"/>
<dbReference type="RefSeq" id="WP_010922073.1">
    <property type="nucleotide sequence ID" value="NZ_AP023389.1"/>
</dbReference>
<dbReference type="EMBL" id="LR031521">
    <property type="protein sequence ID" value="VDC38822.1"/>
    <property type="molecule type" value="Genomic_DNA"/>
</dbReference>
<dbReference type="Proteomes" id="UP000325300">
    <property type="component" value="Unassembled WGS sequence"/>
</dbReference>
<evidence type="ECO:0000313" key="4">
    <source>
        <dbReference type="Proteomes" id="UP000274496"/>
    </source>
</evidence>
<feature type="compositionally biased region" description="Basic and acidic residues" evidence="1">
    <location>
        <begin position="14"/>
        <end position="23"/>
    </location>
</feature>
<evidence type="ECO:0000313" key="5">
    <source>
        <dbReference type="Proteomes" id="UP000325300"/>
    </source>
</evidence>